<dbReference type="InterPro" id="IPR011021">
    <property type="entry name" value="Arrestin-like_N"/>
</dbReference>
<protein>
    <submittedName>
        <fullName evidence="2">Arrestin-related trafficking adapter 10</fullName>
    </submittedName>
</protein>
<feature type="domain" description="Arrestin-like N-terminal" evidence="1">
    <location>
        <begin position="15"/>
        <end position="122"/>
    </location>
</feature>
<dbReference type="Gene3D" id="2.60.40.640">
    <property type="match status" value="1"/>
</dbReference>
<reference evidence="2 3" key="1">
    <citation type="submission" date="2024-05" db="EMBL/GenBank/DDBJ databases">
        <title>Long read based assembly of the Candida bracarensis genome reveals expanded adhesin content.</title>
        <authorList>
            <person name="Marcet-Houben M."/>
            <person name="Ksiezopolska E."/>
            <person name="Gabaldon T."/>
        </authorList>
    </citation>
    <scope>NUCLEOTIDE SEQUENCE [LARGE SCALE GENOMIC DNA]</scope>
    <source>
        <strain evidence="2 3">CBM6</strain>
    </source>
</reference>
<organism evidence="2 3">
    <name type="scientific">Nakaseomyces bracarensis</name>
    <dbReference type="NCBI Taxonomy" id="273131"/>
    <lineage>
        <taxon>Eukaryota</taxon>
        <taxon>Fungi</taxon>
        <taxon>Dikarya</taxon>
        <taxon>Ascomycota</taxon>
        <taxon>Saccharomycotina</taxon>
        <taxon>Saccharomycetes</taxon>
        <taxon>Saccharomycetales</taxon>
        <taxon>Saccharomycetaceae</taxon>
        <taxon>Nakaseomyces</taxon>
    </lineage>
</organism>
<evidence type="ECO:0000313" key="3">
    <source>
        <dbReference type="Proteomes" id="UP001623330"/>
    </source>
</evidence>
<proteinExistence type="predicted"/>
<keyword evidence="3" id="KW-1185">Reference proteome</keyword>
<dbReference type="EMBL" id="JBEVYD010000007">
    <property type="protein sequence ID" value="KAL3231409.1"/>
    <property type="molecule type" value="Genomic_DNA"/>
</dbReference>
<dbReference type="Proteomes" id="UP001623330">
    <property type="component" value="Unassembled WGS sequence"/>
</dbReference>
<evidence type="ECO:0000259" key="1">
    <source>
        <dbReference type="Pfam" id="PF00339"/>
    </source>
</evidence>
<dbReference type="CDD" id="cd22952">
    <property type="entry name" value="ART10-like"/>
    <property type="match status" value="1"/>
</dbReference>
<accession>A0ABR4NSQ7</accession>
<name>A0ABR4NSQ7_9SACH</name>
<comment type="caution">
    <text evidence="2">The sequence shown here is derived from an EMBL/GenBank/DDBJ whole genome shotgun (WGS) entry which is preliminary data.</text>
</comment>
<sequence length="505" mass="58468">MAPKITIILHPPENGEFYSSDDLISGTILLDLNKSLSIKQIKVNLKGFTETTTKMDSEYAFPQNGMLGPALENRSYHNLVRDEYRAFPPDNVWDALEGSSKPFKIKPGHYEYMFQFDKIPSRPVCLKNHTKKTICFVPKSQSFMPPSFNNQWRELNKIDNLDLYFYSFGKVIYMVEVEIEMGKPKNWFKPFDKIFRETSLIEFIPEPKPFPNDDINSRAGINYNGIIDFISKNKTTRSLTSPASETEDGITAYAPNGPSEKELLNGLENLDLNALSYEIEETEENPMKRYKCKYPIGLPDGVSMMWIEVRSREIETVYRKEFLFREGCGKFDNIFLIIKGKGELSDFSNISLKPTRLQLNLLETVSYLSQGIGNENFSSLKLMEIENISKSEKPLFNTNELRFISNSNHDIMECEIKLKDNPILKRLMFNEEDYRHRGNKLYSFKTCVITRLFSYQLLIDWNINGQLRQTEVVIPVQVFVQQRPHSADEALPRYIEPPSYDTPPS</sequence>
<dbReference type="Pfam" id="PF00339">
    <property type="entry name" value="Arrestin_N"/>
    <property type="match status" value="1"/>
</dbReference>
<dbReference type="InterPro" id="IPR014752">
    <property type="entry name" value="Arrestin-like_C"/>
</dbReference>
<evidence type="ECO:0000313" key="2">
    <source>
        <dbReference type="EMBL" id="KAL3231409.1"/>
    </source>
</evidence>
<gene>
    <name evidence="2" type="ORF">RNJ44_00444</name>
</gene>